<dbReference type="HOGENOM" id="CLU_785770_0_0_1"/>
<dbReference type="GO" id="GO:0031175">
    <property type="term" value="P:neuron projection development"/>
    <property type="evidence" value="ECO:0007669"/>
    <property type="project" value="TreeGrafter"/>
</dbReference>
<keyword evidence="1" id="KW-0175">Coiled coil</keyword>
<dbReference type="EMBL" id="ADMH02001962">
    <property type="protein sequence ID" value="ETN60221.1"/>
    <property type="molecule type" value="Genomic_DNA"/>
</dbReference>
<organism evidence="2">
    <name type="scientific">Anopheles darlingi</name>
    <name type="common">Mosquito</name>
    <dbReference type="NCBI Taxonomy" id="43151"/>
    <lineage>
        <taxon>Eukaryota</taxon>
        <taxon>Metazoa</taxon>
        <taxon>Ecdysozoa</taxon>
        <taxon>Arthropoda</taxon>
        <taxon>Hexapoda</taxon>
        <taxon>Insecta</taxon>
        <taxon>Pterygota</taxon>
        <taxon>Neoptera</taxon>
        <taxon>Endopterygota</taxon>
        <taxon>Diptera</taxon>
        <taxon>Nematocera</taxon>
        <taxon>Culicoidea</taxon>
        <taxon>Culicidae</taxon>
        <taxon>Anophelinae</taxon>
        <taxon>Anopheles</taxon>
    </lineage>
</organism>
<dbReference type="GO" id="GO:0043005">
    <property type="term" value="C:neuron projection"/>
    <property type="evidence" value="ECO:0007669"/>
    <property type="project" value="TreeGrafter"/>
</dbReference>
<dbReference type="Proteomes" id="UP000000673">
    <property type="component" value="Unassembled WGS sequence"/>
</dbReference>
<dbReference type="Gene3D" id="6.10.280.30">
    <property type="match status" value="2"/>
</dbReference>
<gene>
    <name evidence="2" type="ORF">AND_008156</name>
</gene>
<dbReference type="PRINTS" id="PR00345">
    <property type="entry name" value="STATHMIN"/>
</dbReference>
<dbReference type="InterPro" id="IPR000956">
    <property type="entry name" value="Stathmin_fam"/>
</dbReference>
<dbReference type="eggNOG" id="KOG1280">
    <property type="taxonomic scope" value="Eukaryota"/>
</dbReference>
<dbReference type="GO" id="GO:0005737">
    <property type="term" value="C:cytoplasm"/>
    <property type="evidence" value="ECO:0007669"/>
    <property type="project" value="TreeGrafter"/>
</dbReference>
<reference evidence="3" key="4">
    <citation type="submission" date="2015-06" db="UniProtKB">
        <authorList>
            <consortium name="EnsemblMetazoa"/>
        </authorList>
    </citation>
    <scope>IDENTIFICATION</scope>
</reference>
<reference evidence="2 4" key="1">
    <citation type="journal article" date="2010" name="BMC Genomics">
        <title>Combination of measures distinguishes pre-miRNAs from other stem-loops in the genome of the newly sequenced Anopheles darlingi.</title>
        <authorList>
            <person name="Mendes N.D."/>
            <person name="Freitas A.T."/>
            <person name="Vasconcelos A.T."/>
            <person name="Sagot M.F."/>
        </authorList>
    </citation>
    <scope>NUCLEOTIDE SEQUENCE</scope>
</reference>
<dbReference type="PANTHER" id="PTHR10104">
    <property type="entry name" value="STATHMIN"/>
    <property type="match status" value="1"/>
</dbReference>
<reference evidence="2" key="3">
    <citation type="journal article" date="2013" name="Nucleic Acids Res.">
        <title>The genome of Anopheles darlingi, the main neotropical malaria vector.</title>
        <authorList>
            <person name="Marinotti O."/>
            <person name="Cerqueira G.C."/>
            <person name="de Almeida L.G."/>
            <person name="Ferro M.I."/>
            <person name="Loreto E.L."/>
            <person name="Zaha A."/>
            <person name="Teixeira S.M."/>
            <person name="Wespiser A.R."/>
            <person name="Almeida E Silva A."/>
            <person name="Schlindwein A.D."/>
            <person name="Pacheco A.C."/>
            <person name="Silva A.L."/>
            <person name="Graveley B.R."/>
            <person name="Walenz B.P."/>
            <person name="Lima Bde A."/>
            <person name="Ribeiro C.A."/>
            <person name="Nunes-Silva C.G."/>
            <person name="de Carvalho C.R."/>
            <person name="Soares C.M."/>
            <person name="de Menezes C.B."/>
            <person name="Matiolli C."/>
            <person name="Caffrey D."/>
            <person name="Araujo D.A."/>
            <person name="de Oliveira D.M."/>
            <person name="Golenbock D."/>
            <person name="Grisard E.C."/>
            <person name="Fantinatti-Garboggini F."/>
            <person name="de Carvalho F.M."/>
            <person name="Barcellos F.G."/>
            <person name="Prosdocimi F."/>
            <person name="May G."/>
            <person name="Azevedo Junior G.M."/>
            <person name="Guimaraes G.M."/>
            <person name="Goldman G.H."/>
            <person name="Padilha I.Q."/>
            <person name="Batista Jda S."/>
            <person name="Ferro J.A."/>
            <person name="Ribeiro J.M."/>
            <person name="Fietto J.L."/>
            <person name="Dabbas K.M."/>
            <person name="Cerdeira L."/>
            <person name="Agnez-Lima L.F."/>
            <person name="Brocchi M."/>
            <person name="de Carvalho M.O."/>
            <person name="Teixeira Mde M."/>
            <person name="Diniz Maia Mde M."/>
            <person name="Goldman M.H."/>
            <person name="Cruz Schneider M.P."/>
            <person name="Felipe M.S."/>
            <person name="Hungria M."/>
            <person name="Nicolas M.F."/>
            <person name="Pereira M."/>
            <person name="Montes M.A."/>
            <person name="Cantao M.E."/>
            <person name="Vincentz M."/>
            <person name="Rafael M.S."/>
            <person name="Silverman N."/>
            <person name="Stoco P.H."/>
            <person name="Souza R.C."/>
            <person name="Vicentini R."/>
            <person name="Gazzinelli R.T."/>
            <person name="Neves Rde O."/>
            <person name="Silva R."/>
            <person name="Astolfi-Filho S."/>
            <person name="Maciel T.E."/>
            <person name="Urmenyi T.P."/>
            <person name="Tadei W.P."/>
            <person name="Camargo E.P."/>
            <person name="de Vasconcelos A.T."/>
        </authorList>
    </citation>
    <scope>NUCLEOTIDE SEQUENCE</scope>
</reference>
<name>W5J8D3_ANODA</name>
<evidence type="ECO:0000313" key="4">
    <source>
        <dbReference type="Proteomes" id="UP000000673"/>
    </source>
</evidence>
<dbReference type="OMA" id="MLMATEV"/>
<proteinExistence type="predicted"/>
<feature type="coiled-coil region" evidence="1">
    <location>
        <begin position="149"/>
        <end position="345"/>
    </location>
</feature>
<dbReference type="GO" id="GO:0015631">
    <property type="term" value="F:tubulin binding"/>
    <property type="evidence" value="ECO:0007669"/>
    <property type="project" value="TreeGrafter"/>
</dbReference>
<dbReference type="PANTHER" id="PTHR10104:SF1">
    <property type="entry name" value="STATHMIN, ISOFORM D"/>
    <property type="match status" value="1"/>
</dbReference>
<sequence>MARALRSTVRGRCKLREVEYYKQMVLSHQSPVPEVVEKKSPAHCGQRTRNIRWTDVHFCNCSYSSSTTGRAMIEACQQQQLYLYDEWLRMAIVGMQDIRELYTHTPFPTEIRCQEKSKGGLCYEVILAEPAVNVTLPKLPPVPGKNVSAEEIEEKLKAAEERRLSLEAKKMADWSAKMAKIEEASRKKDELDKEFKTHAKEVLVTKMEQYEEKREQQLSEIKEKLKMHAADIEKTRQSLEQQKIEDLQKHLDEKLRNASTLRDDNIKKILGRLKEHNTDKLNEVRATVDQIEAQKCNEQTRIIENKLSTAEQNREKELQKKLDAIRKHERRAELVRQNKAALAQKSDVTASSG</sequence>
<dbReference type="STRING" id="43151.W5J8D3"/>
<evidence type="ECO:0000256" key="1">
    <source>
        <dbReference type="SAM" id="Coils"/>
    </source>
</evidence>
<protein>
    <submittedName>
        <fullName evidence="2">Stathmin</fullName>
    </submittedName>
</protein>
<dbReference type="EnsemblMetazoa" id="ADAC008156-RA">
    <property type="protein sequence ID" value="ADAC008156-PA"/>
    <property type="gene ID" value="ADAC008156"/>
</dbReference>
<evidence type="ECO:0000313" key="3">
    <source>
        <dbReference type="EnsemblMetazoa" id="ADAC008156-PA"/>
    </source>
</evidence>
<dbReference type="VEuPathDB" id="VectorBase:ADAC008156"/>
<dbReference type="Pfam" id="PF00836">
    <property type="entry name" value="Stathmin"/>
    <property type="match status" value="1"/>
</dbReference>
<dbReference type="GO" id="GO:0007019">
    <property type="term" value="P:microtubule depolymerization"/>
    <property type="evidence" value="ECO:0007669"/>
    <property type="project" value="TreeGrafter"/>
</dbReference>
<reference evidence="2" key="2">
    <citation type="submission" date="2010-05" db="EMBL/GenBank/DDBJ databases">
        <authorList>
            <person name="Almeida L.G."/>
            <person name="Nicolas M.F."/>
            <person name="Souza R.C."/>
            <person name="Vasconcelos A.T.R."/>
        </authorList>
    </citation>
    <scope>NUCLEOTIDE SEQUENCE</scope>
</reference>
<keyword evidence="4" id="KW-1185">Reference proteome</keyword>
<dbReference type="PROSITE" id="PS51663">
    <property type="entry name" value="STATHMIN_3"/>
    <property type="match status" value="1"/>
</dbReference>
<accession>W5J8D3</accession>
<evidence type="ECO:0000313" key="2">
    <source>
        <dbReference type="EMBL" id="ETN60221.1"/>
    </source>
</evidence>
<dbReference type="VEuPathDB" id="VectorBase:ADAR2_005530"/>
<dbReference type="FunCoup" id="W5J8D3">
    <property type="interactions" value="35"/>
</dbReference>
<dbReference type="GO" id="GO:0031110">
    <property type="term" value="P:regulation of microtubule polymerization or depolymerization"/>
    <property type="evidence" value="ECO:0007669"/>
    <property type="project" value="InterPro"/>
</dbReference>
<dbReference type="AlphaFoldDB" id="W5J8D3"/>
<dbReference type="InterPro" id="IPR036002">
    <property type="entry name" value="Stathmin_sf"/>
</dbReference>
<dbReference type="SUPFAM" id="SSF101494">
    <property type="entry name" value="Stathmin"/>
    <property type="match status" value="1"/>
</dbReference>